<gene>
    <name evidence="2" type="ORF">L2299_06895</name>
    <name evidence="3" type="ORF">P9A14_18760</name>
</gene>
<protein>
    <recommendedName>
        <fullName evidence="1">TY-Chap C-terminal domain-containing protein</fullName>
    </recommendedName>
</protein>
<reference evidence="2" key="1">
    <citation type="journal article" date="2022" name="Data Brief">
        <title>Draft genome sequence data of Gordonia hongkongensis strain EUFUS-Z928 isolated from the octocoral Eunicea fusca.</title>
        <authorList>
            <person name="Sanchez-Suarez J."/>
            <person name="Diaz L."/>
            <person name="Melo-Bolivar J."/>
            <person name="Villamil L."/>
        </authorList>
    </citation>
    <scope>NUCLEOTIDE SEQUENCE</scope>
    <source>
        <strain evidence="2">EUFUS-Z928</strain>
    </source>
</reference>
<dbReference type="EMBL" id="JAKJLQ010000004">
    <property type="protein sequence ID" value="MDF6100776.1"/>
    <property type="molecule type" value="Genomic_DNA"/>
</dbReference>
<dbReference type="Proteomes" id="UP001213504">
    <property type="component" value="Chromosome"/>
</dbReference>
<keyword evidence="4" id="KW-1185">Reference proteome</keyword>
<accession>A0AAX3T4R2</accession>
<reference evidence="2" key="2">
    <citation type="submission" date="2022-01" db="EMBL/GenBank/DDBJ databases">
        <authorList>
            <person name="Sanchez-Suarez J."/>
            <person name="Villamil L."/>
            <person name="Diaz L.E."/>
        </authorList>
    </citation>
    <scope>NUCLEOTIDE SEQUENCE</scope>
    <source>
        <strain evidence="2">EUFUS-Z928</strain>
    </source>
</reference>
<dbReference type="Pfam" id="PF22554">
    <property type="entry name" value="Chap-C"/>
    <property type="match status" value="1"/>
</dbReference>
<proteinExistence type="predicted"/>
<name>A0AAX3T4R2_9ACTN</name>
<dbReference type="RefSeq" id="WP_065629726.1">
    <property type="nucleotide sequence ID" value="NZ_CBDRMI010000005.1"/>
</dbReference>
<evidence type="ECO:0000313" key="4">
    <source>
        <dbReference type="Proteomes" id="UP001152308"/>
    </source>
</evidence>
<feature type="domain" description="TY-Chap C-terminal" evidence="1">
    <location>
        <begin position="2"/>
        <end position="77"/>
    </location>
</feature>
<organism evidence="3 5">
    <name type="scientific">Gordonia hongkongensis</name>
    <dbReference type="NCBI Taxonomy" id="1701090"/>
    <lineage>
        <taxon>Bacteria</taxon>
        <taxon>Bacillati</taxon>
        <taxon>Actinomycetota</taxon>
        <taxon>Actinomycetes</taxon>
        <taxon>Mycobacteriales</taxon>
        <taxon>Gordoniaceae</taxon>
        <taxon>Gordonia</taxon>
    </lineage>
</organism>
<reference evidence="3" key="3">
    <citation type="submission" date="2023-04" db="EMBL/GenBank/DDBJ databases">
        <title>Complete genome sequence of a phthalic acid esters degrading bacterial strain.</title>
        <authorList>
            <person name="Weng L."/>
            <person name="Jia Y."/>
            <person name="Ren L."/>
        </authorList>
    </citation>
    <scope>NUCLEOTIDE SEQUENCE</scope>
    <source>
        <strain evidence="3">RL-LY01</strain>
    </source>
</reference>
<dbReference type="Proteomes" id="UP001152308">
    <property type="component" value="Unassembled WGS sequence"/>
</dbReference>
<dbReference type="InterPro" id="IPR054342">
    <property type="entry name" value="TY-Chap_C"/>
</dbReference>
<sequence length="97" mass="10594">MRYRSDLERLATLDAAAIEVACTDCTSVGELIDCAVDEYLEFDVAADEAEARGHDEHAAYLRQEAAAWRATVRVLRMIGAESGSESHARDRGRHGAA</sequence>
<dbReference type="EMBL" id="CP121270">
    <property type="protein sequence ID" value="WFP24152.1"/>
    <property type="molecule type" value="Genomic_DNA"/>
</dbReference>
<evidence type="ECO:0000313" key="3">
    <source>
        <dbReference type="EMBL" id="WFP24152.1"/>
    </source>
</evidence>
<dbReference type="AlphaFoldDB" id="A0AAX3T4R2"/>
<evidence type="ECO:0000313" key="2">
    <source>
        <dbReference type="EMBL" id="MDF6100776.1"/>
    </source>
</evidence>
<evidence type="ECO:0000313" key="5">
    <source>
        <dbReference type="Proteomes" id="UP001213504"/>
    </source>
</evidence>
<evidence type="ECO:0000259" key="1">
    <source>
        <dbReference type="Pfam" id="PF22554"/>
    </source>
</evidence>